<evidence type="ECO:0000256" key="7">
    <source>
        <dbReference type="ARBA" id="ARBA00022960"/>
    </source>
</evidence>
<keyword evidence="9 10" id="KW-0961">Cell wall biogenesis/degradation</keyword>
<dbReference type="PROSITE" id="PS00844">
    <property type="entry name" value="DALA_DALA_LIGASE_2"/>
    <property type="match status" value="1"/>
</dbReference>
<dbReference type="HAMAP" id="MF_00047">
    <property type="entry name" value="Dala_Dala_lig"/>
    <property type="match status" value="1"/>
</dbReference>
<keyword evidence="7 10" id="KW-0133">Cell shape</keyword>
<comment type="caution">
    <text evidence="15">The sequence shown here is derived from an EMBL/GenBank/DDBJ whole genome shotgun (WGS) entry which is preliminary data.</text>
</comment>
<dbReference type="GO" id="GO:0046872">
    <property type="term" value="F:metal ion binding"/>
    <property type="evidence" value="ECO:0007669"/>
    <property type="project" value="UniProtKB-KW"/>
</dbReference>
<evidence type="ECO:0000256" key="1">
    <source>
        <dbReference type="ARBA" id="ARBA00004496"/>
    </source>
</evidence>
<feature type="binding site" evidence="12">
    <location>
        <position position="274"/>
    </location>
    <ligand>
        <name>Mg(2+)</name>
        <dbReference type="ChEBI" id="CHEBI:18420"/>
        <label>2</label>
    </ligand>
</feature>
<keyword evidence="8 10" id="KW-0573">Peptidoglycan synthesis</keyword>
<accession>A0AAW7Z9Y0</accession>
<feature type="binding site" evidence="12">
    <location>
        <position position="272"/>
    </location>
    <ligand>
        <name>Mg(2+)</name>
        <dbReference type="ChEBI" id="CHEBI:18420"/>
        <label>2</label>
    </ligand>
</feature>
<keyword evidence="16" id="KW-1185">Reference proteome</keyword>
<dbReference type="NCBIfam" id="TIGR01205">
    <property type="entry name" value="D_ala_D_alaTIGR"/>
    <property type="match status" value="1"/>
</dbReference>
<feature type="binding site" evidence="12">
    <location>
        <position position="272"/>
    </location>
    <ligand>
        <name>Mg(2+)</name>
        <dbReference type="ChEBI" id="CHEBI:18420"/>
        <label>1</label>
    </ligand>
</feature>
<evidence type="ECO:0000256" key="2">
    <source>
        <dbReference type="ARBA" id="ARBA00010871"/>
    </source>
</evidence>
<dbReference type="NCBIfam" id="NF002528">
    <property type="entry name" value="PRK01966.1-4"/>
    <property type="match status" value="1"/>
</dbReference>
<dbReference type="SUPFAM" id="SSF52440">
    <property type="entry name" value="PreATP-grasp domain"/>
    <property type="match status" value="1"/>
</dbReference>
<evidence type="ECO:0000256" key="8">
    <source>
        <dbReference type="ARBA" id="ARBA00022984"/>
    </source>
</evidence>
<dbReference type="Gene3D" id="3.40.50.20">
    <property type="match status" value="1"/>
</dbReference>
<dbReference type="Pfam" id="PF07478">
    <property type="entry name" value="Dala_Dala_lig_C"/>
    <property type="match status" value="1"/>
</dbReference>
<dbReference type="PROSITE" id="PS50975">
    <property type="entry name" value="ATP_GRASP"/>
    <property type="match status" value="1"/>
</dbReference>
<comment type="catalytic activity">
    <reaction evidence="10">
        <text>2 D-alanine + ATP = D-alanyl-D-alanine + ADP + phosphate + H(+)</text>
        <dbReference type="Rhea" id="RHEA:11224"/>
        <dbReference type="ChEBI" id="CHEBI:15378"/>
        <dbReference type="ChEBI" id="CHEBI:30616"/>
        <dbReference type="ChEBI" id="CHEBI:43474"/>
        <dbReference type="ChEBI" id="CHEBI:57416"/>
        <dbReference type="ChEBI" id="CHEBI:57822"/>
        <dbReference type="ChEBI" id="CHEBI:456216"/>
        <dbReference type="EC" id="6.3.2.4"/>
    </reaction>
</comment>
<evidence type="ECO:0000256" key="10">
    <source>
        <dbReference type="HAMAP-Rule" id="MF_00047"/>
    </source>
</evidence>
<evidence type="ECO:0000256" key="11">
    <source>
        <dbReference type="PIRSR" id="PIRSR039102-1"/>
    </source>
</evidence>
<keyword evidence="6 13" id="KW-0067">ATP-binding</keyword>
<feature type="domain" description="ATP-grasp" evidence="14">
    <location>
        <begin position="100"/>
        <end position="305"/>
    </location>
</feature>
<evidence type="ECO:0000256" key="9">
    <source>
        <dbReference type="ARBA" id="ARBA00023316"/>
    </source>
</evidence>
<comment type="function">
    <text evidence="10">Cell wall formation.</text>
</comment>
<feature type="active site" evidence="11">
    <location>
        <position position="283"/>
    </location>
</feature>
<dbReference type="InterPro" id="IPR005905">
    <property type="entry name" value="D_ala_D_ala"/>
</dbReference>
<dbReference type="GO" id="GO:0071555">
    <property type="term" value="P:cell wall organization"/>
    <property type="evidence" value="ECO:0007669"/>
    <property type="project" value="UniProtKB-KW"/>
</dbReference>
<comment type="pathway">
    <text evidence="10">Cell wall biogenesis; peptidoglycan biosynthesis.</text>
</comment>
<gene>
    <name evidence="10" type="primary">ddl</name>
    <name evidence="15" type="ORF">P6N53_02485</name>
</gene>
<name>A0AAW7Z9Y0_9FIRM</name>
<dbReference type="NCBIfam" id="NF002378">
    <property type="entry name" value="PRK01372.1"/>
    <property type="match status" value="1"/>
</dbReference>
<dbReference type="GO" id="GO:0009252">
    <property type="term" value="P:peptidoglycan biosynthetic process"/>
    <property type="evidence" value="ECO:0007669"/>
    <property type="project" value="UniProtKB-UniRule"/>
</dbReference>
<dbReference type="RefSeq" id="WP_304540912.1">
    <property type="nucleotide sequence ID" value="NZ_JARPTC010000003.1"/>
</dbReference>
<evidence type="ECO:0000256" key="13">
    <source>
        <dbReference type="PROSITE-ProRule" id="PRU00409"/>
    </source>
</evidence>
<dbReference type="EC" id="6.3.2.4" evidence="10"/>
<organism evidence="15 16">
    <name type="scientific">Desulforamulus aquiferis</name>
    <dbReference type="NCBI Taxonomy" id="1397668"/>
    <lineage>
        <taxon>Bacteria</taxon>
        <taxon>Bacillati</taxon>
        <taxon>Bacillota</taxon>
        <taxon>Clostridia</taxon>
        <taxon>Eubacteriales</taxon>
        <taxon>Peptococcaceae</taxon>
        <taxon>Desulforamulus</taxon>
    </lineage>
</organism>
<evidence type="ECO:0000256" key="5">
    <source>
        <dbReference type="ARBA" id="ARBA00022741"/>
    </source>
</evidence>
<dbReference type="PANTHER" id="PTHR23132">
    <property type="entry name" value="D-ALANINE--D-ALANINE LIGASE"/>
    <property type="match status" value="1"/>
</dbReference>
<reference evidence="15" key="1">
    <citation type="journal article" date="2023" name="J. Hazard. Mater.">
        <title>Anaerobic biodegradation of pyrene and benzo[a]pyrene by a new sulfate-reducing Desulforamulus aquiferis strain DSA.</title>
        <authorList>
            <person name="Zhang Z."/>
            <person name="Sun J."/>
            <person name="Gong X."/>
            <person name="Wang C."/>
            <person name="Wang H."/>
        </authorList>
    </citation>
    <scope>NUCLEOTIDE SEQUENCE</scope>
    <source>
        <strain evidence="15">DSA</strain>
    </source>
</reference>
<dbReference type="InterPro" id="IPR011095">
    <property type="entry name" value="Dala_Dala_lig_C"/>
</dbReference>
<keyword evidence="4 10" id="KW-0436">Ligase</keyword>
<dbReference type="InterPro" id="IPR011761">
    <property type="entry name" value="ATP-grasp"/>
</dbReference>
<comment type="similarity">
    <text evidence="2 10">Belongs to the D-alanine--D-alanine ligase family.</text>
</comment>
<dbReference type="InterPro" id="IPR013815">
    <property type="entry name" value="ATP_grasp_subdomain_1"/>
</dbReference>
<dbReference type="GO" id="GO:0008360">
    <property type="term" value="P:regulation of cell shape"/>
    <property type="evidence" value="ECO:0007669"/>
    <property type="project" value="UniProtKB-KW"/>
</dbReference>
<evidence type="ECO:0000256" key="4">
    <source>
        <dbReference type="ARBA" id="ARBA00022598"/>
    </source>
</evidence>
<evidence type="ECO:0000259" key="14">
    <source>
        <dbReference type="PROSITE" id="PS50975"/>
    </source>
</evidence>
<dbReference type="EMBL" id="JARPTC010000003">
    <property type="protein sequence ID" value="MDO7786088.1"/>
    <property type="molecule type" value="Genomic_DNA"/>
</dbReference>
<protein>
    <recommendedName>
        <fullName evidence="10">D-alanine--D-alanine ligase</fullName>
        <ecNumber evidence="10">6.3.2.4</ecNumber>
    </recommendedName>
    <alternativeName>
        <fullName evidence="10">D-Ala-D-Ala ligase</fullName>
    </alternativeName>
    <alternativeName>
        <fullName evidence="10">D-alanylalanine synthetase</fullName>
    </alternativeName>
</protein>
<dbReference type="InterPro" id="IPR016185">
    <property type="entry name" value="PreATP-grasp_dom_sf"/>
</dbReference>
<evidence type="ECO:0000256" key="12">
    <source>
        <dbReference type="PIRSR" id="PIRSR039102-3"/>
    </source>
</evidence>
<dbReference type="SUPFAM" id="SSF56059">
    <property type="entry name" value="Glutathione synthetase ATP-binding domain-like"/>
    <property type="match status" value="1"/>
</dbReference>
<keyword evidence="12" id="KW-0479">Metal-binding</keyword>
<reference evidence="15" key="2">
    <citation type="submission" date="2023-03" db="EMBL/GenBank/DDBJ databases">
        <authorList>
            <person name="Zhang Z."/>
        </authorList>
    </citation>
    <scope>NUCLEOTIDE SEQUENCE</scope>
    <source>
        <strain evidence="15">DSA</strain>
    </source>
</reference>
<keyword evidence="3 10" id="KW-0963">Cytoplasm</keyword>
<evidence type="ECO:0000313" key="16">
    <source>
        <dbReference type="Proteomes" id="UP001172911"/>
    </source>
</evidence>
<dbReference type="Gene3D" id="3.30.470.20">
    <property type="entry name" value="ATP-grasp fold, B domain"/>
    <property type="match status" value="1"/>
</dbReference>
<feature type="active site" evidence="11">
    <location>
        <position position="150"/>
    </location>
</feature>
<feature type="binding site" evidence="12">
    <location>
        <position position="260"/>
    </location>
    <ligand>
        <name>Mg(2+)</name>
        <dbReference type="ChEBI" id="CHEBI:18420"/>
        <label>1</label>
    </ligand>
</feature>
<evidence type="ECO:0000256" key="6">
    <source>
        <dbReference type="ARBA" id="ARBA00022840"/>
    </source>
</evidence>
<dbReference type="PANTHER" id="PTHR23132:SF23">
    <property type="entry name" value="D-ALANINE--D-ALANINE LIGASE B"/>
    <property type="match status" value="1"/>
</dbReference>
<proteinExistence type="inferred from homology"/>
<feature type="active site" evidence="11">
    <location>
        <position position="13"/>
    </location>
</feature>
<dbReference type="GO" id="GO:0008716">
    <property type="term" value="F:D-alanine-D-alanine ligase activity"/>
    <property type="evidence" value="ECO:0007669"/>
    <property type="project" value="UniProtKB-UniRule"/>
</dbReference>
<dbReference type="Pfam" id="PF01820">
    <property type="entry name" value="Dala_Dala_lig_N"/>
    <property type="match status" value="1"/>
</dbReference>
<dbReference type="GO" id="GO:0005737">
    <property type="term" value="C:cytoplasm"/>
    <property type="evidence" value="ECO:0007669"/>
    <property type="project" value="UniProtKB-SubCell"/>
</dbReference>
<keyword evidence="12" id="KW-0464">Manganese</keyword>
<keyword evidence="5 13" id="KW-0547">Nucleotide-binding</keyword>
<dbReference type="Gene3D" id="3.30.1490.20">
    <property type="entry name" value="ATP-grasp fold, A domain"/>
    <property type="match status" value="1"/>
</dbReference>
<comment type="subcellular location">
    <subcellularLocation>
        <location evidence="1 10">Cytoplasm</location>
    </subcellularLocation>
</comment>
<dbReference type="PROSITE" id="PS00843">
    <property type="entry name" value="DALA_DALA_LIGASE_1"/>
    <property type="match status" value="1"/>
</dbReference>
<sequence length="310" mass="33424">MRIGVLCGGRSAEREVSLRSGAAVYEALLAAGYTDVVKIDVGMDLVEQLKGNKIELAFLALHGKYGEDGTIQGLLEMLDLPYTGSGVLASALAINKIATKKIFNMEGIPTPKFTVVTKGDIAHKGFEEIALQVVEYVGIPAVVKANTQGSTIGIAFVHRIEEMGPAIQSAMEYDNDVLIETFVSGVEVTASVLGNKEPMPLSLIEITSVTGIYDYQAKYTPGMSDHIIPPRLPEEIQEQIKELAVKAYLAVGCQGLGRVDFIIAGETIYALEINTLPGMTNTSLFPDAARYMGIEFPDLVDRLVKLALEK</sequence>
<evidence type="ECO:0000256" key="3">
    <source>
        <dbReference type="ARBA" id="ARBA00022490"/>
    </source>
</evidence>
<dbReference type="InterPro" id="IPR000291">
    <property type="entry name" value="D-Ala_lig_Van_CS"/>
</dbReference>
<dbReference type="AlphaFoldDB" id="A0AAW7Z9Y0"/>
<dbReference type="InterPro" id="IPR011127">
    <property type="entry name" value="Dala_Dala_lig_N"/>
</dbReference>
<comment type="cofactor">
    <cofactor evidence="12">
        <name>Mg(2+)</name>
        <dbReference type="ChEBI" id="CHEBI:18420"/>
    </cofactor>
    <cofactor evidence="12">
        <name>Mn(2+)</name>
        <dbReference type="ChEBI" id="CHEBI:29035"/>
    </cofactor>
    <text evidence="12">Binds 2 magnesium or manganese ions per subunit.</text>
</comment>
<dbReference type="Proteomes" id="UP001172911">
    <property type="component" value="Unassembled WGS sequence"/>
</dbReference>
<dbReference type="GO" id="GO:0005524">
    <property type="term" value="F:ATP binding"/>
    <property type="evidence" value="ECO:0007669"/>
    <property type="project" value="UniProtKB-UniRule"/>
</dbReference>
<evidence type="ECO:0000313" key="15">
    <source>
        <dbReference type="EMBL" id="MDO7786088.1"/>
    </source>
</evidence>
<keyword evidence="12" id="KW-0460">Magnesium</keyword>
<dbReference type="PIRSF" id="PIRSF039102">
    <property type="entry name" value="Ddl/VanB"/>
    <property type="match status" value="1"/>
</dbReference>